<sequence>MDIGIPSKIVLKMLGLLISAQEEWSKGMLREIEYVIAAETFDDFLDHAASYHKAGKKIEASVLASAVLEDTIKKIAVKNSMETRERSLDPLIDDLKAAGVFTPVKAKRVKAYAGIRNKADHAEWDEFDIKDVGQMIEG</sequence>
<dbReference type="AlphaFoldDB" id="X1M9P0"/>
<comment type="caution">
    <text evidence="1">The sequence shown here is derived from an EMBL/GenBank/DDBJ whole genome shotgun (WGS) entry which is preliminary data.</text>
</comment>
<dbReference type="EMBL" id="BARV01009658">
    <property type="protein sequence ID" value="GAI03064.1"/>
    <property type="molecule type" value="Genomic_DNA"/>
</dbReference>
<gene>
    <name evidence="1" type="ORF">S06H3_18972</name>
</gene>
<proteinExistence type="predicted"/>
<organism evidence="1">
    <name type="scientific">marine sediment metagenome</name>
    <dbReference type="NCBI Taxonomy" id="412755"/>
    <lineage>
        <taxon>unclassified sequences</taxon>
        <taxon>metagenomes</taxon>
        <taxon>ecological metagenomes</taxon>
    </lineage>
</organism>
<evidence type="ECO:0008006" key="2">
    <source>
        <dbReference type="Google" id="ProtNLM"/>
    </source>
</evidence>
<protein>
    <recommendedName>
        <fullName evidence="2">DUF4145 domain-containing protein</fullName>
    </recommendedName>
</protein>
<evidence type="ECO:0000313" key="1">
    <source>
        <dbReference type="EMBL" id="GAI03064.1"/>
    </source>
</evidence>
<name>X1M9P0_9ZZZZ</name>
<reference evidence="1" key="1">
    <citation type="journal article" date="2014" name="Front. Microbiol.">
        <title>High frequency of phylogenetically diverse reductive dehalogenase-homologous genes in deep subseafloor sedimentary metagenomes.</title>
        <authorList>
            <person name="Kawai M."/>
            <person name="Futagami T."/>
            <person name="Toyoda A."/>
            <person name="Takaki Y."/>
            <person name="Nishi S."/>
            <person name="Hori S."/>
            <person name="Arai W."/>
            <person name="Tsubouchi T."/>
            <person name="Morono Y."/>
            <person name="Uchiyama I."/>
            <person name="Ito T."/>
            <person name="Fujiyama A."/>
            <person name="Inagaki F."/>
            <person name="Takami H."/>
        </authorList>
    </citation>
    <scope>NUCLEOTIDE SEQUENCE</scope>
    <source>
        <strain evidence="1">Expedition CK06-06</strain>
    </source>
</reference>
<accession>X1M9P0</accession>
<feature type="non-terminal residue" evidence="1">
    <location>
        <position position="138"/>
    </location>
</feature>